<evidence type="ECO:0000256" key="2">
    <source>
        <dbReference type="ARBA" id="ARBA00004370"/>
    </source>
</evidence>
<evidence type="ECO:0000313" key="11">
    <source>
        <dbReference type="Proteomes" id="UP000466586"/>
    </source>
</evidence>
<evidence type="ECO:0000259" key="9">
    <source>
        <dbReference type="PROSITE" id="PS50885"/>
    </source>
</evidence>
<dbReference type="InterPro" id="IPR003661">
    <property type="entry name" value="HisK_dim/P_dom"/>
</dbReference>
<evidence type="ECO:0000256" key="5">
    <source>
        <dbReference type="ARBA" id="ARBA00022679"/>
    </source>
</evidence>
<gene>
    <name evidence="10" type="ORF">GS399_10625</name>
</gene>
<dbReference type="SUPFAM" id="SSF47384">
    <property type="entry name" value="Homodimeric domain of signal transducing histidine kinase"/>
    <property type="match status" value="1"/>
</dbReference>
<dbReference type="InterPro" id="IPR005467">
    <property type="entry name" value="His_kinase_dom"/>
</dbReference>
<evidence type="ECO:0000256" key="6">
    <source>
        <dbReference type="ARBA" id="ARBA00022777"/>
    </source>
</evidence>
<dbReference type="InterPro" id="IPR003660">
    <property type="entry name" value="HAMP_dom"/>
</dbReference>
<evidence type="ECO:0000313" key="10">
    <source>
        <dbReference type="EMBL" id="MXV51425.1"/>
    </source>
</evidence>
<reference evidence="10 11" key="1">
    <citation type="submission" date="2019-11" db="EMBL/GenBank/DDBJ databases">
        <title>Pedobacter sp. HMF7647 Genome sequencing and assembly.</title>
        <authorList>
            <person name="Kang H."/>
            <person name="Kim H."/>
            <person name="Joh K."/>
        </authorList>
    </citation>
    <scope>NUCLEOTIDE SEQUENCE [LARGE SCALE GENOMIC DNA]</scope>
    <source>
        <strain evidence="10 11">HMF7647</strain>
    </source>
</reference>
<dbReference type="CDD" id="cd00082">
    <property type="entry name" value="HisKA"/>
    <property type="match status" value="1"/>
</dbReference>
<dbReference type="InterPro" id="IPR036097">
    <property type="entry name" value="HisK_dim/P_sf"/>
</dbReference>
<dbReference type="Gene3D" id="3.30.565.10">
    <property type="entry name" value="Histidine kinase-like ATPase, C-terminal domain"/>
    <property type="match status" value="1"/>
</dbReference>
<dbReference type="SMART" id="SM00387">
    <property type="entry name" value="HATPase_c"/>
    <property type="match status" value="1"/>
</dbReference>
<dbReference type="GO" id="GO:0016020">
    <property type="term" value="C:membrane"/>
    <property type="evidence" value="ECO:0007669"/>
    <property type="project" value="UniProtKB-SubCell"/>
</dbReference>
<dbReference type="Gene3D" id="1.10.287.130">
    <property type="match status" value="1"/>
</dbReference>
<dbReference type="InterPro" id="IPR004358">
    <property type="entry name" value="Sig_transdc_His_kin-like_C"/>
</dbReference>
<dbReference type="AlphaFoldDB" id="A0A7K1YA17"/>
<dbReference type="EC" id="2.7.13.3" evidence="3"/>
<dbReference type="Proteomes" id="UP000466586">
    <property type="component" value="Unassembled WGS sequence"/>
</dbReference>
<dbReference type="PROSITE" id="PS50109">
    <property type="entry name" value="HIS_KIN"/>
    <property type="match status" value="1"/>
</dbReference>
<feature type="domain" description="HAMP" evidence="9">
    <location>
        <begin position="97"/>
        <end position="125"/>
    </location>
</feature>
<keyword evidence="11" id="KW-1185">Reference proteome</keyword>
<dbReference type="EMBL" id="WVHT01000004">
    <property type="protein sequence ID" value="MXV51425.1"/>
    <property type="molecule type" value="Genomic_DNA"/>
</dbReference>
<dbReference type="PRINTS" id="PR00344">
    <property type="entry name" value="BCTRLSENSOR"/>
</dbReference>
<keyword evidence="6" id="KW-0418">Kinase</keyword>
<dbReference type="GO" id="GO:0000155">
    <property type="term" value="F:phosphorelay sensor kinase activity"/>
    <property type="evidence" value="ECO:0007669"/>
    <property type="project" value="InterPro"/>
</dbReference>
<evidence type="ECO:0000256" key="1">
    <source>
        <dbReference type="ARBA" id="ARBA00000085"/>
    </source>
</evidence>
<dbReference type="SUPFAM" id="SSF55874">
    <property type="entry name" value="ATPase domain of HSP90 chaperone/DNA topoisomerase II/histidine kinase"/>
    <property type="match status" value="1"/>
</dbReference>
<keyword evidence="5" id="KW-0808">Transferase</keyword>
<keyword evidence="4" id="KW-0597">Phosphoprotein</keyword>
<evidence type="ECO:0000259" key="8">
    <source>
        <dbReference type="PROSITE" id="PS50109"/>
    </source>
</evidence>
<dbReference type="PANTHER" id="PTHR43547:SF2">
    <property type="entry name" value="HYBRID SIGNAL TRANSDUCTION HISTIDINE KINASE C"/>
    <property type="match status" value="1"/>
</dbReference>
<dbReference type="Pfam" id="PF00512">
    <property type="entry name" value="HisKA"/>
    <property type="match status" value="1"/>
</dbReference>
<name>A0A7K1YA17_9SPHI</name>
<dbReference type="RefSeq" id="WP_160844594.1">
    <property type="nucleotide sequence ID" value="NZ_WVHT01000004.1"/>
</dbReference>
<organism evidence="10 11">
    <name type="scientific">Hufsiella arboris</name>
    <dbReference type="NCBI Taxonomy" id="2695275"/>
    <lineage>
        <taxon>Bacteria</taxon>
        <taxon>Pseudomonadati</taxon>
        <taxon>Bacteroidota</taxon>
        <taxon>Sphingobacteriia</taxon>
        <taxon>Sphingobacteriales</taxon>
        <taxon>Sphingobacteriaceae</taxon>
        <taxon>Hufsiella</taxon>
    </lineage>
</organism>
<comment type="catalytic activity">
    <reaction evidence="1">
        <text>ATP + protein L-histidine = ADP + protein N-phospho-L-histidine.</text>
        <dbReference type="EC" id="2.7.13.3"/>
    </reaction>
</comment>
<dbReference type="PROSITE" id="PS50885">
    <property type="entry name" value="HAMP"/>
    <property type="match status" value="1"/>
</dbReference>
<evidence type="ECO:0000256" key="3">
    <source>
        <dbReference type="ARBA" id="ARBA00012438"/>
    </source>
</evidence>
<feature type="transmembrane region" description="Helical" evidence="7">
    <location>
        <begin position="21"/>
        <end position="41"/>
    </location>
</feature>
<keyword evidence="7" id="KW-0472">Membrane</keyword>
<comment type="caution">
    <text evidence="10">The sequence shown here is derived from an EMBL/GenBank/DDBJ whole genome shotgun (WGS) entry which is preliminary data.</text>
</comment>
<keyword evidence="7" id="KW-0812">Transmembrane</keyword>
<dbReference type="Pfam" id="PF02518">
    <property type="entry name" value="HATPase_c"/>
    <property type="match status" value="1"/>
</dbReference>
<dbReference type="InterPro" id="IPR036890">
    <property type="entry name" value="HATPase_C_sf"/>
</dbReference>
<protein>
    <recommendedName>
        <fullName evidence="3">histidine kinase</fullName>
        <ecNumber evidence="3">2.7.13.3</ecNumber>
    </recommendedName>
</protein>
<feature type="transmembrane region" description="Helical" evidence="7">
    <location>
        <begin position="53"/>
        <end position="71"/>
    </location>
</feature>
<evidence type="ECO:0000256" key="4">
    <source>
        <dbReference type="ARBA" id="ARBA00022553"/>
    </source>
</evidence>
<evidence type="ECO:0000256" key="7">
    <source>
        <dbReference type="SAM" id="Phobius"/>
    </source>
</evidence>
<comment type="subcellular location">
    <subcellularLocation>
        <location evidence="2">Membrane</location>
    </subcellularLocation>
</comment>
<dbReference type="SMART" id="SM00388">
    <property type="entry name" value="HisKA"/>
    <property type="match status" value="1"/>
</dbReference>
<sequence>MKLYSRLSRIGFLKQKYSTKFLFISFLGIHVPLIGLILFISFSSFRELNPGEVLFWTLGLTLGSTILTLWVQHSLIIPVIASSKALDDYLNKKELPRLPVHFEDEVGVLMRDLNEAIYTLDAHIDEKKDLVNMLSHDLRAPMSNILMLTELIRDDKQKKEMGEYLKMIDLSVQTQLGIVGTILQLMRAELQQNEFVEGVNIRLLIEKVISQFKTSLSLKNIRLEIDVPADLEATLNPYSIELLIYNLLSNAVKFSKPDGLITIKAGKNDDVLDIEVVDEGSGFDPKDAEALFEPFSRKSAKGTLGEGSIGIGLYFSRKIVQSHSGTITAGSNGRGLGSTFTVHIPAEQNKD</sequence>
<dbReference type="PANTHER" id="PTHR43547">
    <property type="entry name" value="TWO-COMPONENT HISTIDINE KINASE"/>
    <property type="match status" value="1"/>
</dbReference>
<feature type="domain" description="Histidine kinase" evidence="8">
    <location>
        <begin position="133"/>
        <end position="348"/>
    </location>
</feature>
<accession>A0A7K1YA17</accession>
<dbReference type="InterPro" id="IPR003594">
    <property type="entry name" value="HATPase_dom"/>
</dbReference>
<keyword evidence="7" id="KW-1133">Transmembrane helix</keyword>
<proteinExistence type="predicted"/>